<reference evidence="1" key="1">
    <citation type="submission" date="2015-12" db="EMBL/GenBank/DDBJ databases">
        <title>Update maize B73 reference genome by single molecule sequencing technologies.</title>
        <authorList>
            <consortium name="Maize Genome Sequencing Project"/>
            <person name="Ware D."/>
        </authorList>
    </citation>
    <scope>NUCLEOTIDE SEQUENCE</scope>
    <source>
        <tissue evidence="1">Seedling</tissue>
    </source>
</reference>
<accession>A0A1D6PWW0</accession>
<evidence type="ECO:0000313" key="1">
    <source>
        <dbReference type="EMBL" id="AQK51021.1"/>
    </source>
</evidence>
<sequence length="82" mass="9878">MSYKRFAEAIIMDSKKYKIAYSKKRSGWAEDIFKWEHTILKTDVKIFRRNFVIKLLSYENNSCRYVIPANIQQRLIDIAKKD</sequence>
<gene>
    <name evidence="1" type="ORF">ZEAMMB73_Zm00001d049654</name>
</gene>
<dbReference type="AlphaFoldDB" id="A0A1D6PWW0"/>
<proteinExistence type="predicted"/>
<organism evidence="1">
    <name type="scientific">Zea mays</name>
    <name type="common">Maize</name>
    <dbReference type="NCBI Taxonomy" id="4577"/>
    <lineage>
        <taxon>Eukaryota</taxon>
        <taxon>Viridiplantae</taxon>
        <taxon>Streptophyta</taxon>
        <taxon>Embryophyta</taxon>
        <taxon>Tracheophyta</taxon>
        <taxon>Spermatophyta</taxon>
        <taxon>Magnoliopsida</taxon>
        <taxon>Liliopsida</taxon>
        <taxon>Poales</taxon>
        <taxon>Poaceae</taxon>
        <taxon>PACMAD clade</taxon>
        <taxon>Panicoideae</taxon>
        <taxon>Andropogonodae</taxon>
        <taxon>Andropogoneae</taxon>
        <taxon>Tripsacinae</taxon>
        <taxon>Zea</taxon>
    </lineage>
</organism>
<name>A0A1D6PWW0_MAIZE</name>
<protein>
    <submittedName>
        <fullName evidence="1">Uncharacterized protein</fullName>
    </submittedName>
</protein>
<dbReference type="EMBL" id="CM000780">
    <property type="protein sequence ID" value="AQK51021.1"/>
    <property type="molecule type" value="Genomic_DNA"/>
</dbReference>